<evidence type="ECO:0000256" key="2">
    <source>
        <dbReference type="SAM" id="Phobius"/>
    </source>
</evidence>
<dbReference type="EMBL" id="JABZGF010000015">
    <property type="protein sequence ID" value="MBF0965823.1"/>
    <property type="molecule type" value="Genomic_DNA"/>
</dbReference>
<comment type="caution">
    <text evidence="3">The sequence shown here is derived from an EMBL/GenBank/DDBJ whole genome shotgun (WGS) entry which is preliminary data.</text>
</comment>
<keyword evidence="2" id="KW-0812">Transmembrane</keyword>
<evidence type="ECO:0000313" key="3">
    <source>
        <dbReference type="EMBL" id="MBF0965823.1"/>
    </source>
</evidence>
<feature type="transmembrane region" description="Helical" evidence="2">
    <location>
        <begin position="48"/>
        <end position="69"/>
    </location>
</feature>
<protein>
    <submittedName>
        <fullName evidence="3">Uncharacterized protein</fullName>
    </submittedName>
</protein>
<evidence type="ECO:0000313" key="4">
    <source>
        <dbReference type="Proteomes" id="UP000759246"/>
    </source>
</evidence>
<accession>A0A929RMX7</accession>
<feature type="compositionally biased region" description="Low complexity" evidence="1">
    <location>
        <begin position="9"/>
        <end position="21"/>
    </location>
</feature>
<name>A0A929RMX7_9ACTO</name>
<dbReference type="AlphaFoldDB" id="A0A929RMX7"/>
<feature type="region of interest" description="Disordered" evidence="1">
    <location>
        <begin position="1"/>
        <end position="41"/>
    </location>
</feature>
<keyword evidence="2" id="KW-1133">Transmembrane helix</keyword>
<gene>
    <name evidence="3" type="ORF">HXK09_01410</name>
</gene>
<sequence>MSNQYSGDQSGQPGNNGQFPGQMPPPPEVNQFSGQMLPQPAQKRNKPMALLAMIIVAALVVIGGGAYAITRVLFPSGGYSTPDDLAASIENAFDTKSLESLASALPPSELAAATAWQQDYKADGGTDWSKMTSPEALKEYLEAIVIAESDMRYTVDEKSDQIALIRITQWTGDIVIRQELADKLRSRYAEAKGTSLTQGENDFFDELRDKINFNPIMRYGNILDSFPDGKLTLVAVNEGGRWYLSPSMTMAEQTLGSDRSVVPHYDADFTDVEGASSPEEAVSGMVDALRDGASMSDKDFYRFLDLPERRIAAVYGDTGSSSSRSGRGMGTNGIGANVQIDWGLSSTKVNGGSIVNFGTTSITAGDFSVSFNDDTVTYSYPDFGYGYSSRSSSRRSQTVRFTEGLVNPERLGIFTVRDSTGWHVSTIRTYGNLTLLEATDDAVNQAVRGFGGFMEYGADLSQSELRDVATSNKPVGAVLVIAWNFMKNSN</sequence>
<dbReference type="Proteomes" id="UP000759246">
    <property type="component" value="Unassembled WGS sequence"/>
</dbReference>
<proteinExistence type="predicted"/>
<reference evidence="3" key="1">
    <citation type="submission" date="2020-04" db="EMBL/GenBank/DDBJ databases">
        <title>Deep metagenomics examines the oral microbiome during advanced dental caries in children, revealing novel taxa and co-occurrences with host molecules.</title>
        <authorList>
            <person name="Baker J.L."/>
            <person name="Morton J.T."/>
            <person name="Dinis M."/>
            <person name="Alvarez R."/>
            <person name="Tran N.C."/>
            <person name="Knight R."/>
            <person name="Edlund A."/>
        </authorList>
    </citation>
    <scope>NUCLEOTIDE SEQUENCE</scope>
    <source>
        <strain evidence="3">JCVI_30_bin.13</strain>
    </source>
</reference>
<organism evidence="3 4">
    <name type="scientific">Actinomyces bouchesdurhonensis</name>
    <dbReference type="NCBI Taxonomy" id="1852361"/>
    <lineage>
        <taxon>Bacteria</taxon>
        <taxon>Bacillati</taxon>
        <taxon>Actinomycetota</taxon>
        <taxon>Actinomycetes</taxon>
        <taxon>Actinomycetales</taxon>
        <taxon>Actinomycetaceae</taxon>
        <taxon>Actinomyces</taxon>
    </lineage>
</organism>
<evidence type="ECO:0000256" key="1">
    <source>
        <dbReference type="SAM" id="MobiDB-lite"/>
    </source>
</evidence>
<keyword evidence="2" id="KW-0472">Membrane</keyword>